<evidence type="ECO:0000313" key="3">
    <source>
        <dbReference type="Proteomes" id="UP000198844"/>
    </source>
</evidence>
<feature type="transmembrane region" description="Helical" evidence="1">
    <location>
        <begin position="29"/>
        <end position="54"/>
    </location>
</feature>
<dbReference type="RefSeq" id="WP_093644231.1">
    <property type="nucleotide sequence ID" value="NZ_FPBH01000031.1"/>
</dbReference>
<dbReference type="OrthoDB" id="9114244at2"/>
<keyword evidence="1" id="KW-0812">Transmembrane</keyword>
<organism evidence="2 3">
    <name type="scientific">Paraburkholderia aspalathi</name>
    <dbReference type="NCBI Taxonomy" id="1324617"/>
    <lineage>
        <taxon>Bacteria</taxon>
        <taxon>Pseudomonadati</taxon>
        <taxon>Pseudomonadota</taxon>
        <taxon>Betaproteobacteria</taxon>
        <taxon>Burkholderiales</taxon>
        <taxon>Burkholderiaceae</taxon>
        <taxon>Paraburkholderia</taxon>
    </lineage>
</organism>
<dbReference type="AlphaFoldDB" id="A0A1I7ELZ8"/>
<evidence type="ECO:0000313" key="2">
    <source>
        <dbReference type="EMBL" id="SFU24942.1"/>
    </source>
</evidence>
<keyword evidence="1" id="KW-0472">Membrane</keyword>
<gene>
    <name evidence="2" type="ORF">SAMN05192563_103132</name>
</gene>
<sequence length="99" mass="10567">MDDLASQHCTAIRKGARFSAGHVRWSANWIFGGVIGIALCVLLCVLLGIAIACAPAAVRSNNERCLQALAEEQHVSVEDFFQNPAGQDALAQAVTQCTR</sequence>
<keyword evidence="1" id="KW-1133">Transmembrane helix</keyword>
<name>A0A1I7ELZ8_9BURK</name>
<accession>A0A1I7ELZ8</accession>
<protein>
    <submittedName>
        <fullName evidence="2">Uncharacterized protein</fullName>
    </submittedName>
</protein>
<dbReference type="Proteomes" id="UP000198844">
    <property type="component" value="Unassembled WGS sequence"/>
</dbReference>
<evidence type="ECO:0000256" key="1">
    <source>
        <dbReference type="SAM" id="Phobius"/>
    </source>
</evidence>
<reference evidence="2 3" key="1">
    <citation type="submission" date="2016-10" db="EMBL/GenBank/DDBJ databases">
        <authorList>
            <person name="de Groot N.N."/>
        </authorList>
    </citation>
    <scope>NUCLEOTIDE SEQUENCE [LARGE SCALE GENOMIC DNA]</scope>
    <source>
        <strain evidence="2 3">LMG 27731</strain>
    </source>
</reference>
<dbReference type="EMBL" id="FPBH01000031">
    <property type="protein sequence ID" value="SFU24942.1"/>
    <property type="molecule type" value="Genomic_DNA"/>
</dbReference>
<proteinExistence type="predicted"/>